<feature type="transmembrane region" description="Helical" evidence="6">
    <location>
        <begin position="122"/>
        <end position="141"/>
    </location>
</feature>
<comment type="similarity">
    <text evidence="2">Belongs to the DRAM/TMEM150 family.</text>
</comment>
<organism evidence="8 9">
    <name type="scientific">Nezara viridula</name>
    <name type="common">Southern green stink bug</name>
    <name type="synonym">Cimex viridulus</name>
    <dbReference type="NCBI Taxonomy" id="85310"/>
    <lineage>
        <taxon>Eukaryota</taxon>
        <taxon>Metazoa</taxon>
        <taxon>Ecdysozoa</taxon>
        <taxon>Arthropoda</taxon>
        <taxon>Hexapoda</taxon>
        <taxon>Insecta</taxon>
        <taxon>Pterygota</taxon>
        <taxon>Neoptera</taxon>
        <taxon>Paraneoptera</taxon>
        <taxon>Hemiptera</taxon>
        <taxon>Heteroptera</taxon>
        <taxon>Panheteroptera</taxon>
        <taxon>Pentatomomorpha</taxon>
        <taxon>Pentatomoidea</taxon>
        <taxon>Pentatomidae</taxon>
        <taxon>Pentatominae</taxon>
        <taxon>Nezara</taxon>
    </lineage>
</organism>
<dbReference type="InterPro" id="IPR050911">
    <property type="entry name" value="DRAM/TMEM150_Autophagy_Mod"/>
</dbReference>
<name>A0A9P0HG70_NEZVI</name>
<evidence type="ECO:0000259" key="7">
    <source>
        <dbReference type="Pfam" id="PF10277"/>
    </source>
</evidence>
<dbReference type="PANTHER" id="PTHR21324:SF2">
    <property type="entry name" value="EG:22E5.9 PROTEIN"/>
    <property type="match status" value="1"/>
</dbReference>
<comment type="subcellular location">
    <subcellularLocation>
        <location evidence="1">Endomembrane system</location>
        <topology evidence="1">Multi-pass membrane protein</topology>
    </subcellularLocation>
</comment>
<feature type="transmembrane region" description="Helical" evidence="6">
    <location>
        <begin position="232"/>
        <end position="254"/>
    </location>
</feature>
<evidence type="ECO:0000256" key="4">
    <source>
        <dbReference type="ARBA" id="ARBA00022989"/>
    </source>
</evidence>
<dbReference type="OrthoDB" id="191706at2759"/>
<feature type="transmembrane region" description="Helical" evidence="6">
    <location>
        <begin position="35"/>
        <end position="59"/>
    </location>
</feature>
<dbReference type="AlphaFoldDB" id="A0A9P0HG70"/>
<feature type="transmembrane region" description="Helical" evidence="6">
    <location>
        <begin position="81"/>
        <end position="102"/>
    </location>
</feature>
<dbReference type="Pfam" id="PF10277">
    <property type="entry name" value="Frag1"/>
    <property type="match status" value="1"/>
</dbReference>
<keyword evidence="4 6" id="KW-1133">Transmembrane helix</keyword>
<evidence type="ECO:0000256" key="1">
    <source>
        <dbReference type="ARBA" id="ARBA00004127"/>
    </source>
</evidence>
<accession>A0A9P0HG70</accession>
<dbReference type="PANTHER" id="PTHR21324">
    <property type="entry name" value="FASTING-INDUCIBLE INTEGRAL MEMBRANE PROTEIN TM6P1-RELATED"/>
    <property type="match status" value="1"/>
</dbReference>
<evidence type="ECO:0000313" key="9">
    <source>
        <dbReference type="Proteomes" id="UP001152798"/>
    </source>
</evidence>
<feature type="transmembrane region" description="Helical" evidence="6">
    <location>
        <begin position="186"/>
        <end position="212"/>
    </location>
</feature>
<protein>
    <recommendedName>
        <fullName evidence="7">CWH43-like N-terminal domain-containing protein</fullName>
    </recommendedName>
</protein>
<keyword evidence="5 6" id="KW-0472">Membrane</keyword>
<keyword evidence="3 6" id="KW-0812">Transmembrane</keyword>
<gene>
    <name evidence="8" type="ORF">NEZAVI_LOCUS10374</name>
</gene>
<feature type="domain" description="CWH43-like N-terminal" evidence="7">
    <location>
        <begin position="36"/>
        <end position="257"/>
    </location>
</feature>
<proteinExistence type="inferred from homology"/>
<dbReference type="Proteomes" id="UP001152798">
    <property type="component" value="Chromosome 5"/>
</dbReference>
<dbReference type="EMBL" id="OV725081">
    <property type="protein sequence ID" value="CAH1401330.1"/>
    <property type="molecule type" value="Genomic_DNA"/>
</dbReference>
<evidence type="ECO:0000256" key="6">
    <source>
        <dbReference type="SAM" id="Phobius"/>
    </source>
</evidence>
<sequence>MDPSMSLGTRPNSPIAEIRRYREERSVTDVMAKGLHLLPAGIAFLVPVSFLITYGIAVWEQHVKPFLPYVSSTGTMAPESYVFSLLVNITAYLLGICVYLRYLYVKKFARFRNPRGVWLNKFALWIGIAACLGLDLVANFQVSAFSIPHYIGAFLCFIGGTIYFYLQTAVSYKMMEVIEMPHLHVLRTWLSVLSFLLIVVVVACGVAAKMMFPGKGSEERQWLPKDRGYIPHILSAAGEWFLVLAHGALLLTFLPSFSCITIKAPVVVIEGITESYSEPIHIISAGNPYR</sequence>
<dbReference type="GO" id="GO:0012505">
    <property type="term" value="C:endomembrane system"/>
    <property type="evidence" value="ECO:0007669"/>
    <property type="project" value="UniProtKB-SubCell"/>
</dbReference>
<dbReference type="InterPro" id="IPR019402">
    <property type="entry name" value="CWH43_N"/>
</dbReference>
<reference evidence="8" key="1">
    <citation type="submission" date="2022-01" db="EMBL/GenBank/DDBJ databases">
        <authorList>
            <person name="King R."/>
        </authorList>
    </citation>
    <scope>NUCLEOTIDE SEQUENCE</scope>
</reference>
<evidence type="ECO:0000256" key="2">
    <source>
        <dbReference type="ARBA" id="ARBA00006565"/>
    </source>
</evidence>
<evidence type="ECO:0000256" key="5">
    <source>
        <dbReference type="ARBA" id="ARBA00023136"/>
    </source>
</evidence>
<keyword evidence="9" id="KW-1185">Reference proteome</keyword>
<evidence type="ECO:0000313" key="8">
    <source>
        <dbReference type="EMBL" id="CAH1401330.1"/>
    </source>
</evidence>
<feature type="transmembrane region" description="Helical" evidence="6">
    <location>
        <begin position="147"/>
        <end position="166"/>
    </location>
</feature>
<evidence type="ECO:0000256" key="3">
    <source>
        <dbReference type="ARBA" id="ARBA00022692"/>
    </source>
</evidence>